<evidence type="ECO:0000313" key="6">
    <source>
        <dbReference type="EMBL" id="ANB13891.1"/>
    </source>
</evidence>
<reference evidence="6 7" key="1">
    <citation type="submission" date="2016-02" db="EMBL/GenBank/DDBJ databases">
        <title>Complete genome sequence and transcriptome regulation of the pentose utilising yeast Sugiyamaella lignohabitans.</title>
        <authorList>
            <person name="Bellasio M."/>
            <person name="Peymann A."/>
            <person name="Valli M."/>
            <person name="Sipitzky M."/>
            <person name="Graf A."/>
            <person name="Sauer M."/>
            <person name="Marx H."/>
            <person name="Mattanovich D."/>
        </authorList>
    </citation>
    <scope>NUCLEOTIDE SEQUENCE [LARGE SCALE GENOMIC DNA]</scope>
    <source>
        <strain evidence="6 7">CBS 10342</strain>
    </source>
</reference>
<dbReference type="Proteomes" id="UP000189580">
    <property type="component" value="Chromosome d"/>
</dbReference>
<dbReference type="RefSeq" id="XP_018736368.1">
    <property type="nucleotide sequence ID" value="XM_018881940.1"/>
</dbReference>
<feature type="region of interest" description="Disordered" evidence="5">
    <location>
        <begin position="32"/>
        <end position="66"/>
    </location>
</feature>
<accession>A0A167EC33</accession>
<dbReference type="KEGG" id="slb:AWJ20_4842"/>
<dbReference type="Pfam" id="PF00687">
    <property type="entry name" value="Ribosomal_L1"/>
    <property type="match status" value="1"/>
</dbReference>
<dbReference type="PROSITE" id="PS01199">
    <property type="entry name" value="RIBOSOMAL_L1"/>
    <property type="match status" value="1"/>
</dbReference>
<dbReference type="PANTHER" id="PTHR36427">
    <property type="entry name" value="54S RIBOSOMAL PROTEIN L1, MITOCHONDRIAL"/>
    <property type="match status" value="1"/>
</dbReference>
<keyword evidence="7" id="KW-1185">Reference proteome</keyword>
<dbReference type="InterPro" id="IPR016095">
    <property type="entry name" value="Ribosomal_uL1_3-a/b-sand"/>
</dbReference>
<dbReference type="InterPro" id="IPR023673">
    <property type="entry name" value="Ribosomal_uL1_CS"/>
</dbReference>
<dbReference type="InterPro" id="IPR028364">
    <property type="entry name" value="Ribosomal_uL1/biogenesis"/>
</dbReference>
<dbReference type="FunFam" id="3.40.50.790:FF:000001">
    <property type="entry name" value="50S ribosomal protein L1"/>
    <property type="match status" value="1"/>
</dbReference>
<evidence type="ECO:0000256" key="4">
    <source>
        <dbReference type="RuleBase" id="RU000659"/>
    </source>
</evidence>
<dbReference type="GeneID" id="30037018"/>
<sequence length="310" mass="33605">MSLARSLLLRSGNAATTTAGLISVSSRPLLQLINPPQPRYGSKKKRDEKKAAKSDGAPSKADAKQLAHQREKVLLRLRQKREETKKATKLRVEAKNASKSSNFMDIETALRYLRAAEVGRSAHATTISLTMRIVAEKGAVPVNTKCRLPKPLDEERIAVFTNSSELAAEARRAGAVLVGGDDIIDQVKQGIINFDKAYATPDIVSRLNQVARILGPKGLMPNAKRGTVTHDIYNALVQASGEMTFKQEGTMLSLPVGRASFTDLEIVSNIVTVTDAIRKFMTDSSAHNKKAYIGKTVITSTTGPSIVVEV</sequence>
<dbReference type="EMBL" id="CP014502">
    <property type="protein sequence ID" value="ANB13891.1"/>
    <property type="molecule type" value="Genomic_DNA"/>
</dbReference>
<dbReference type="Gene3D" id="3.30.190.20">
    <property type="match status" value="1"/>
</dbReference>
<dbReference type="SUPFAM" id="SSF56808">
    <property type="entry name" value="Ribosomal protein L1"/>
    <property type="match status" value="1"/>
</dbReference>
<evidence type="ECO:0000313" key="7">
    <source>
        <dbReference type="Proteomes" id="UP000189580"/>
    </source>
</evidence>
<keyword evidence="3 4" id="KW-0687">Ribonucleoprotein</keyword>
<dbReference type="GO" id="GO:0005762">
    <property type="term" value="C:mitochondrial large ribosomal subunit"/>
    <property type="evidence" value="ECO:0007669"/>
    <property type="project" value="EnsemblFungi"/>
</dbReference>
<evidence type="ECO:0000256" key="1">
    <source>
        <dbReference type="ARBA" id="ARBA00010531"/>
    </source>
</evidence>
<evidence type="ECO:0000256" key="5">
    <source>
        <dbReference type="SAM" id="MobiDB-lite"/>
    </source>
</evidence>
<comment type="similarity">
    <text evidence="1 4">Belongs to the universal ribosomal protein uL1 family.</text>
</comment>
<dbReference type="PANTHER" id="PTHR36427:SF3">
    <property type="entry name" value="LARGE RIBOSOMAL SUBUNIT PROTEIN UL1M"/>
    <property type="match status" value="1"/>
</dbReference>
<keyword evidence="2 4" id="KW-0689">Ribosomal protein</keyword>
<dbReference type="Gene3D" id="3.40.50.790">
    <property type="match status" value="1"/>
</dbReference>
<dbReference type="InterPro" id="IPR023674">
    <property type="entry name" value="Ribosomal_uL1-like"/>
</dbReference>
<dbReference type="CDD" id="cd00403">
    <property type="entry name" value="Ribosomal_L1"/>
    <property type="match status" value="1"/>
</dbReference>
<protein>
    <recommendedName>
        <fullName evidence="4">Ribosomal protein</fullName>
    </recommendedName>
</protein>
<name>A0A167EC33_9ASCO</name>
<evidence type="ECO:0000256" key="3">
    <source>
        <dbReference type="ARBA" id="ARBA00023274"/>
    </source>
</evidence>
<dbReference type="AlphaFoldDB" id="A0A167EC33"/>
<proteinExistence type="inferred from homology"/>
<gene>
    <name evidence="6" type="primary">MRPL1</name>
    <name evidence="6" type="ORF">AWJ20_4842</name>
</gene>
<organism evidence="6 7">
    <name type="scientific">Sugiyamaella lignohabitans</name>
    <dbReference type="NCBI Taxonomy" id="796027"/>
    <lineage>
        <taxon>Eukaryota</taxon>
        <taxon>Fungi</taxon>
        <taxon>Dikarya</taxon>
        <taxon>Ascomycota</taxon>
        <taxon>Saccharomycotina</taxon>
        <taxon>Dipodascomycetes</taxon>
        <taxon>Dipodascales</taxon>
        <taxon>Trichomonascaceae</taxon>
        <taxon>Sugiyamaella</taxon>
    </lineage>
</organism>
<evidence type="ECO:0000256" key="2">
    <source>
        <dbReference type="ARBA" id="ARBA00022980"/>
    </source>
</evidence>
<dbReference type="OrthoDB" id="1747252at2759"/>
<dbReference type="GO" id="GO:0003735">
    <property type="term" value="F:structural constituent of ribosome"/>
    <property type="evidence" value="ECO:0007669"/>
    <property type="project" value="EnsemblFungi"/>
</dbReference>